<dbReference type="PANTHER" id="PTHR21549:SF0">
    <property type="entry name" value="COILED-COIL DOMAIN-CONTAINING PROTEIN 112"/>
    <property type="match status" value="1"/>
</dbReference>
<dbReference type="AlphaFoldDB" id="A0A024G344"/>
<sequence>MQQFARNPDKNRQFRHEDVLYTRKPVRSTSLTSSTKIGIREKEWIDKQYLYRGRIRNLEKECEALRSNAIMSLDKSRMFCTKSESLCKWINQLDNSRKADTKKLQQQVELVRRSGNYAFEKMKTAQADPENLAELHKRMDCYENRVCSFTQEKSLLFDDYTMRELLLEKDLRAFESNLAQWSVYDSRQPKAGKASRLKSASLSAELTVSQVNHEKLLITNVRALDEKILQVKGHKEGWDDMEHELFLKILNEYHLSEDILMNEVIAHGIKTRTDATESNLINYMGKSQLGRRVYKALCKCSKKIVMRSTDAIQTHFYWYLEYLKLVGTKKQEISYWKLLKEKKRRHTVDNIKAESSRIKSMPLSDVCCNDATASDELIEMNRQKKESERRRAKNRQLVREWKAAKESRDEERCRQEQKREKEKAMKMQKLFSEKKQKVVIHKMKKEEEAMRTQEEKQDPQISDPKSTEFLRINYRDAIHSARIRRNMLEERAMKNQHQLPDRPKLIWCKNDHKITMEEVQSKLMDPTQSSLKNQLTKVELEERSRHREESQAHSLLIPCIDAIRDVTAKSFGHIPIQPRSIPSWRQNLRCA</sequence>
<dbReference type="PANTHER" id="PTHR21549">
    <property type="entry name" value="MUTATED IN BLADDER CANCER 1"/>
    <property type="match status" value="1"/>
</dbReference>
<dbReference type="STRING" id="65357.A0A024G344"/>
<proteinExistence type="predicted"/>
<reference evidence="3 4" key="1">
    <citation type="submission" date="2012-05" db="EMBL/GenBank/DDBJ databases">
        <title>Recombination and specialization in a pathogen metapopulation.</title>
        <authorList>
            <person name="Gardiner A."/>
            <person name="Kemen E."/>
            <person name="Schultz-Larsen T."/>
            <person name="MacLean D."/>
            <person name="Van Oosterhout C."/>
            <person name="Jones J.D.G."/>
        </authorList>
    </citation>
    <scope>NUCLEOTIDE SEQUENCE [LARGE SCALE GENOMIC DNA]</scope>
    <source>
        <strain evidence="3 4">Ac Nc2</strain>
    </source>
</reference>
<feature type="region of interest" description="Disordered" evidence="2">
    <location>
        <begin position="447"/>
        <end position="466"/>
    </location>
</feature>
<dbReference type="InParanoid" id="A0A024G344"/>
<dbReference type="OrthoDB" id="2152435at2759"/>
<evidence type="ECO:0000256" key="1">
    <source>
        <dbReference type="ARBA" id="ARBA00023054"/>
    </source>
</evidence>
<keyword evidence="4" id="KW-1185">Reference proteome</keyword>
<dbReference type="EMBL" id="CAIX01000013">
    <property type="protein sequence ID" value="CCI40952.1"/>
    <property type="molecule type" value="Genomic_DNA"/>
</dbReference>
<protein>
    <submittedName>
        <fullName evidence="3">Uncharacterized protein</fullName>
    </submittedName>
</protein>
<feature type="compositionally biased region" description="Basic and acidic residues" evidence="2">
    <location>
        <begin position="447"/>
        <end position="458"/>
    </location>
</feature>
<accession>A0A024G344</accession>
<dbReference type="InterPro" id="IPR039902">
    <property type="entry name" value="CCDC148/CCDC112"/>
</dbReference>
<evidence type="ECO:0000256" key="2">
    <source>
        <dbReference type="SAM" id="MobiDB-lite"/>
    </source>
</evidence>
<evidence type="ECO:0000313" key="4">
    <source>
        <dbReference type="Proteomes" id="UP000053237"/>
    </source>
</evidence>
<evidence type="ECO:0000313" key="3">
    <source>
        <dbReference type="EMBL" id="CCI40952.1"/>
    </source>
</evidence>
<gene>
    <name evidence="3" type="ORF">BN9_017360</name>
</gene>
<name>A0A024G344_9STRA</name>
<comment type="caution">
    <text evidence="3">The sequence shown here is derived from an EMBL/GenBank/DDBJ whole genome shotgun (WGS) entry which is preliminary data.</text>
</comment>
<organism evidence="3 4">
    <name type="scientific">Albugo candida</name>
    <dbReference type="NCBI Taxonomy" id="65357"/>
    <lineage>
        <taxon>Eukaryota</taxon>
        <taxon>Sar</taxon>
        <taxon>Stramenopiles</taxon>
        <taxon>Oomycota</taxon>
        <taxon>Peronosporomycetes</taxon>
        <taxon>Albuginales</taxon>
        <taxon>Albuginaceae</taxon>
        <taxon>Albugo</taxon>
    </lineage>
</organism>
<keyword evidence="1" id="KW-0175">Coiled coil</keyword>
<dbReference type="Proteomes" id="UP000053237">
    <property type="component" value="Unassembled WGS sequence"/>
</dbReference>